<comment type="caution">
    <text evidence="2">The sequence shown here is derived from an EMBL/GenBank/DDBJ whole genome shotgun (WGS) entry which is preliminary data.</text>
</comment>
<feature type="compositionally biased region" description="Polar residues" evidence="1">
    <location>
        <begin position="17"/>
        <end position="27"/>
    </location>
</feature>
<accession>A0A9D3X186</accession>
<dbReference type="Proteomes" id="UP000827986">
    <property type="component" value="Unassembled WGS sequence"/>
</dbReference>
<feature type="compositionally biased region" description="Gly residues" evidence="1">
    <location>
        <begin position="49"/>
        <end position="64"/>
    </location>
</feature>
<organism evidence="2 3">
    <name type="scientific">Mauremys mutica</name>
    <name type="common">yellowpond turtle</name>
    <dbReference type="NCBI Taxonomy" id="74926"/>
    <lineage>
        <taxon>Eukaryota</taxon>
        <taxon>Metazoa</taxon>
        <taxon>Chordata</taxon>
        <taxon>Craniata</taxon>
        <taxon>Vertebrata</taxon>
        <taxon>Euteleostomi</taxon>
        <taxon>Archelosauria</taxon>
        <taxon>Testudinata</taxon>
        <taxon>Testudines</taxon>
        <taxon>Cryptodira</taxon>
        <taxon>Durocryptodira</taxon>
        <taxon>Testudinoidea</taxon>
        <taxon>Geoemydidae</taxon>
        <taxon>Geoemydinae</taxon>
        <taxon>Mauremys</taxon>
    </lineage>
</organism>
<feature type="region of interest" description="Disordered" evidence="1">
    <location>
        <begin position="1"/>
        <end position="111"/>
    </location>
</feature>
<keyword evidence="3" id="KW-1185">Reference proteome</keyword>
<gene>
    <name evidence="2" type="ORF">KIL84_006306</name>
</gene>
<evidence type="ECO:0000256" key="1">
    <source>
        <dbReference type="SAM" id="MobiDB-lite"/>
    </source>
</evidence>
<reference evidence="2" key="1">
    <citation type="submission" date="2021-09" db="EMBL/GenBank/DDBJ databases">
        <title>The genome of Mauremys mutica provides insights into the evolution of semi-aquatic lifestyle.</title>
        <authorList>
            <person name="Gong S."/>
            <person name="Gao Y."/>
        </authorList>
    </citation>
    <scope>NUCLEOTIDE SEQUENCE</scope>
    <source>
        <strain evidence="2">MM-2020</strain>
        <tissue evidence="2">Muscle</tissue>
    </source>
</reference>
<dbReference type="EMBL" id="JAHDVG010000483">
    <property type="protein sequence ID" value="KAH1170688.1"/>
    <property type="molecule type" value="Genomic_DNA"/>
</dbReference>
<name>A0A9D3X186_9SAUR</name>
<evidence type="ECO:0000313" key="3">
    <source>
        <dbReference type="Proteomes" id="UP000827986"/>
    </source>
</evidence>
<protein>
    <submittedName>
        <fullName evidence="2">Uncharacterized protein</fullName>
    </submittedName>
</protein>
<sequence>MGLWGGGGKIRVASPPSMGTRTDSKLSPSPCRALSERAMGSGKPPQPGAQGGVGGEKVGAGPPGLGLEDHHRPHWTGAQCGVGGREGQSQAPWPQSVCGEEDQNPAPGLGL</sequence>
<evidence type="ECO:0000313" key="2">
    <source>
        <dbReference type="EMBL" id="KAH1170688.1"/>
    </source>
</evidence>
<dbReference type="AlphaFoldDB" id="A0A9D3X186"/>
<proteinExistence type="predicted"/>